<proteinExistence type="predicted"/>
<evidence type="ECO:0000256" key="5">
    <source>
        <dbReference type="SAM" id="MobiDB-lite"/>
    </source>
</evidence>
<comment type="subcellular location">
    <subcellularLocation>
        <location evidence="1">Membrane</location>
    </subcellularLocation>
</comment>
<evidence type="ECO:0000256" key="4">
    <source>
        <dbReference type="ARBA" id="ARBA00023157"/>
    </source>
</evidence>
<evidence type="ECO:0000256" key="3">
    <source>
        <dbReference type="ARBA" id="ARBA00023136"/>
    </source>
</evidence>
<evidence type="ECO:0000256" key="2">
    <source>
        <dbReference type="ARBA" id="ARBA00022679"/>
    </source>
</evidence>
<feature type="transmembrane region" description="Helical" evidence="6">
    <location>
        <begin position="12"/>
        <end position="33"/>
    </location>
</feature>
<gene>
    <name evidence="8" type="ORF">NDES1114_LOCUS27294</name>
</gene>
<keyword evidence="4" id="KW-1015">Disulfide bond</keyword>
<dbReference type="PANTHER" id="PTHR48261">
    <property type="entry name" value="ACETYLGLUCOSAMINYLTRANSFERASE"/>
    <property type="match status" value="1"/>
</dbReference>
<dbReference type="GO" id="GO:0016020">
    <property type="term" value="C:membrane"/>
    <property type="evidence" value="ECO:0007669"/>
    <property type="project" value="UniProtKB-SubCell"/>
</dbReference>
<feature type="domain" description="Glycosyl transferase 64" evidence="7">
    <location>
        <begin position="215"/>
        <end position="440"/>
    </location>
</feature>
<protein>
    <recommendedName>
        <fullName evidence="7">Glycosyl transferase 64 domain-containing protein</fullName>
    </recommendedName>
</protein>
<dbReference type="Gene3D" id="3.90.550.10">
    <property type="entry name" value="Spore Coat Polysaccharide Biosynthesis Protein SpsA, Chain A"/>
    <property type="match status" value="1"/>
</dbReference>
<sequence>MSATANPRGERRLICCVFVVASCMVLAVLTNGMHGGEHVIAPTEAPRPSLAATRGPARTEKPSAFRDIDVEEEHVSTTAANMRGEPRQPLAAAATPSAVDYHGRVRGKATFVTMSYPKSSRHHRLLEILKRVFVTEFGDAGTNGADASGVARGGTYGEVISEGLLVWNGDEARIPKPIIEIAKSIGGTSGEPRRIDVTDPENAISHVLDFGRRFRILIAKANAIDNRWRIGAFIRTDIVLSVDDDIDLAPEGAGCLLDVRHAATGAFTLVGIDVRAHCVHPQRSCKDHEYDRQTGQVVNGPPAGHGPYGYAARHILPSGGGGGGRLKHYSVVLPRALVLTKALMLEYDRASRDGSSSSHGIRGIVDELKCDDIALNFVAANASSATGGGYGPWRQATAVYVKAKYRAYPEGHAKDSLTHQDGMKAMRQKCVNRLARLFSRKAAGSIADEDAAEDALGVDDGVPRHRTWFVSCNVDG</sequence>
<evidence type="ECO:0000313" key="8">
    <source>
        <dbReference type="EMBL" id="CAD9140264.1"/>
    </source>
</evidence>
<feature type="region of interest" description="Disordered" evidence="5">
    <location>
        <begin position="40"/>
        <end position="60"/>
    </location>
</feature>
<evidence type="ECO:0000256" key="1">
    <source>
        <dbReference type="ARBA" id="ARBA00004370"/>
    </source>
</evidence>
<dbReference type="GO" id="GO:0016757">
    <property type="term" value="F:glycosyltransferase activity"/>
    <property type="evidence" value="ECO:0007669"/>
    <property type="project" value="InterPro"/>
</dbReference>
<keyword evidence="3 6" id="KW-0472">Membrane</keyword>
<name>A0A7S1MT41_NEODS</name>
<dbReference type="Pfam" id="PF09258">
    <property type="entry name" value="Glyco_transf_64"/>
    <property type="match status" value="1"/>
</dbReference>
<dbReference type="InterPro" id="IPR004263">
    <property type="entry name" value="Exostosin"/>
</dbReference>
<dbReference type="InterPro" id="IPR029044">
    <property type="entry name" value="Nucleotide-diphossugar_trans"/>
</dbReference>
<dbReference type="PANTHER" id="PTHR48261:SF2">
    <property type="entry name" value="ACETYLGLUCOSAMINYLTRANSFERASE"/>
    <property type="match status" value="1"/>
</dbReference>
<keyword evidence="6" id="KW-0812">Transmembrane</keyword>
<reference evidence="8" key="1">
    <citation type="submission" date="2021-01" db="EMBL/GenBank/DDBJ databases">
        <authorList>
            <person name="Corre E."/>
            <person name="Pelletier E."/>
            <person name="Niang G."/>
            <person name="Scheremetjew M."/>
            <person name="Finn R."/>
            <person name="Kale V."/>
            <person name="Holt S."/>
            <person name="Cochrane G."/>
            <person name="Meng A."/>
            <person name="Brown T."/>
            <person name="Cohen L."/>
        </authorList>
    </citation>
    <scope>NUCLEOTIDE SEQUENCE</scope>
    <source>
        <strain evidence="8">CCAP 1951/1</strain>
    </source>
</reference>
<dbReference type="AlphaFoldDB" id="A0A7S1MT41"/>
<evidence type="ECO:0000259" key="7">
    <source>
        <dbReference type="Pfam" id="PF09258"/>
    </source>
</evidence>
<organism evidence="8">
    <name type="scientific">Neobodo designis</name>
    <name type="common">Flagellated protozoan</name>
    <name type="synonym">Bodo designis</name>
    <dbReference type="NCBI Taxonomy" id="312471"/>
    <lineage>
        <taxon>Eukaryota</taxon>
        <taxon>Discoba</taxon>
        <taxon>Euglenozoa</taxon>
        <taxon>Kinetoplastea</taxon>
        <taxon>Metakinetoplastina</taxon>
        <taxon>Neobodonida</taxon>
        <taxon>Neobodo</taxon>
    </lineage>
</organism>
<dbReference type="InterPro" id="IPR015338">
    <property type="entry name" value="GT64_dom"/>
</dbReference>
<accession>A0A7S1MT41</accession>
<dbReference type="EMBL" id="HBGF01040760">
    <property type="protein sequence ID" value="CAD9140264.1"/>
    <property type="molecule type" value="Transcribed_RNA"/>
</dbReference>
<keyword evidence="2" id="KW-0808">Transferase</keyword>
<keyword evidence="6" id="KW-1133">Transmembrane helix</keyword>
<evidence type="ECO:0000256" key="6">
    <source>
        <dbReference type="SAM" id="Phobius"/>
    </source>
</evidence>